<accession>A0A0U1KWA1</accession>
<proteinExistence type="predicted"/>
<dbReference type="AlphaFoldDB" id="A0A0U1KWA1"/>
<gene>
    <name evidence="1" type="ORF">SpAn4DRAFT_1952</name>
</gene>
<dbReference type="Proteomes" id="UP000049855">
    <property type="component" value="Unassembled WGS sequence"/>
</dbReference>
<evidence type="ECO:0000313" key="2">
    <source>
        <dbReference type="Proteomes" id="UP000049855"/>
    </source>
</evidence>
<protein>
    <submittedName>
        <fullName evidence="1">Uncharacterized protein</fullName>
    </submittedName>
</protein>
<evidence type="ECO:0000313" key="1">
    <source>
        <dbReference type="EMBL" id="CQR70974.1"/>
    </source>
</evidence>
<keyword evidence="2" id="KW-1185">Reference proteome</keyword>
<dbReference type="EMBL" id="CTRP01000003">
    <property type="protein sequence ID" value="CQR70974.1"/>
    <property type="molecule type" value="Genomic_DNA"/>
</dbReference>
<sequence>MKKLFAAYQSIPLDIAKRIRYCKRSKIIGIPKNRDYKSLDFILVIE</sequence>
<name>A0A0U1KWA1_9FIRM</name>
<organism evidence="1 2">
    <name type="scientific">Sporomusa ovata</name>
    <dbReference type="NCBI Taxonomy" id="2378"/>
    <lineage>
        <taxon>Bacteria</taxon>
        <taxon>Bacillati</taxon>
        <taxon>Bacillota</taxon>
        <taxon>Negativicutes</taxon>
        <taxon>Selenomonadales</taxon>
        <taxon>Sporomusaceae</taxon>
        <taxon>Sporomusa</taxon>
    </lineage>
</organism>
<reference evidence="2" key="1">
    <citation type="submission" date="2015-03" db="EMBL/GenBank/DDBJ databases">
        <authorList>
            <person name="Nijsse Bart"/>
        </authorList>
    </citation>
    <scope>NUCLEOTIDE SEQUENCE [LARGE SCALE GENOMIC DNA]</scope>
</reference>